<evidence type="ECO:0000256" key="8">
    <source>
        <dbReference type="ARBA" id="ARBA00035585"/>
    </source>
</evidence>
<dbReference type="Proteomes" id="UP001172055">
    <property type="component" value="Unassembled WGS sequence"/>
</dbReference>
<protein>
    <recommendedName>
        <fullName evidence="10">Fluoride-specific ion channel FluC</fullName>
    </recommendedName>
</protein>
<dbReference type="Pfam" id="PF02537">
    <property type="entry name" value="CRCB"/>
    <property type="match status" value="1"/>
</dbReference>
<gene>
    <name evidence="10" type="primary">fluC</name>
    <name evidence="10" type="synonym">crcB</name>
    <name evidence="11" type="ORF">QWY14_16155</name>
</gene>
<keyword evidence="3 10" id="KW-0812">Transmembrane</keyword>
<dbReference type="EMBL" id="JAUJWV010000003">
    <property type="protein sequence ID" value="MDN7243339.1"/>
    <property type="molecule type" value="Genomic_DNA"/>
</dbReference>
<evidence type="ECO:0000313" key="11">
    <source>
        <dbReference type="EMBL" id="MDN7243339.1"/>
    </source>
</evidence>
<comment type="subcellular location">
    <subcellularLocation>
        <location evidence="1 10">Cell membrane</location>
        <topology evidence="1 10">Multi-pass membrane protein</topology>
    </subcellularLocation>
</comment>
<keyword evidence="10" id="KW-0915">Sodium</keyword>
<evidence type="ECO:0000256" key="4">
    <source>
        <dbReference type="ARBA" id="ARBA00022989"/>
    </source>
</evidence>
<reference evidence="11 12" key="1">
    <citation type="submission" date="2023-06" db="EMBL/GenBank/DDBJ databases">
        <title>Novel species in genus Planococcus.</title>
        <authorList>
            <person name="Ning S."/>
        </authorList>
    </citation>
    <scope>NUCLEOTIDE SEQUENCE [LARGE SCALE GENOMIC DNA]</scope>
    <source>
        <strain evidence="11 12">N028</strain>
    </source>
</reference>
<dbReference type="InterPro" id="IPR003691">
    <property type="entry name" value="FluC"/>
</dbReference>
<feature type="transmembrane region" description="Helical" evidence="10">
    <location>
        <begin position="90"/>
        <end position="111"/>
    </location>
</feature>
<keyword evidence="5 10" id="KW-0472">Membrane</keyword>
<evidence type="ECO:0000313" key="12">
    <source>
        <dbReference type="Proteomes" id="UP001172055"/>
    </source>
</evidence>
<name>A0ABT8N634_9BACL</name>
<comment type="caution">
    <text evidence="11">The sequence shown here is derived from an EMBL/GenBank/DDBJ whole genome shotgun (WGS) entry which is preliminary data.</text>
</comment>
<comment type="catalytic activity">
    <reaction evidence="8">
        <text>fluoride(in) = fluoride(out)</text>
        <dbReference type="Rhea" id="RHEA:76159"/>
        <dbReference type="ChEBI" id="CHEBI:17051"/>
    </reaction>
    <physiologicalReaction direction="left-to-right" evidence="8">
        <dbReference type="Rhea" id="RHEA:76160"/>
    </physiologicalReaction>
</comment>
<keyword evidence="2 10" id="KW-1003">Cell membrane</keyword>
<evidence type="ECO:0000256" key="9">
    <source>
        <dbReference type="ARBA" id="ARBA00049940"/>
    </source>
</evidence>
<evidence type="ECO:0000256" key="1">
    <source>
        <dbReference type="ARBA" id="ARBA00004651"/>
    </source>
</evidence>
<keyword evidence="10" id="KW-0406">Ion transport</keyword>
<sequence length="117" mass="12113">MKRFLAVGFGGMIGALLRAWIYAVVPGGIGIWVVNLAGSFLIGLAAVRLAGKSAESRLFISTGLIGSFTTFSAFSGDWFHHLNQSLMQGLAFAICITAASVAAAALGLWIGRKGGPV</sequence>
<proteinExistence type="inferred from homology"/>
<evidence type="ECO:0000256" key="6">
    <source>
        <dbReference type="ARBA" id="ARBA00023303"/>
    </source>
</evidence>
<evidence type="ECO:0000256" key="2">
    <source>
        <dbReference type="ARBA" id="ARBA00022475"/>
    </source>
</evidence>
<keyword evidence="6 10" id="KW-0407">Ion channel</keyword>
<keyword evidence="4 10" id="KW-1133">Transmembrane helix</keyword>
<accession>A0ABT8N634</accession>
<comment type="function">
    <text evidence="9 10">Fluoride-specific ion channel. Important for reducing fluoride concentration in the cell, thus reducing its toxicity.</text>
</comment>
<dbReference type="RefSeq" id="WP_301724817.1">
    <property type="nucleotide sequence ID" value="NZ_JAUJWV010000003.1"/>
</dbReference>
<feature type="transmembrane region" description="Helical" evidence="10">
    <location>
        <begin position="58"/>
        <end position="78"/>
    </location>
</feature>
<evidence type="ECO:0000256" key="10">
    <source>
        <dbReference type="HAMAP-Rule" id="MF_00454"/>
    </source>
</evidence>
<keyword evidence="12" id="KW-1185">Reference proteome</keyword>
<comment type="similarity">
    <text evidence="7 10">Belongs to the fluoride channel Fluc/FEX (TC 1.A.43) family.</text>
</comment>
<comment type="activity regulation">
    <text evidence="10">Na(+) is not transported, but it plays an essential structural role and its presence is essential for fluoride channel function.</text>
</comment>
<feature type="binding site" evidence="10">
    <location>
        <position position="69"/>
    </location>
    <ligand>
        <name>Na(+)</name>
        <dbReference type="ChEBI" id="CHEBI:29101"/>
        <note>structural</note>
    </ligand>
</feature>
<feature type="binding site" evidence="10">
    <location>
        <position position="66"/>
    </location>
    <ligand>
        <name>Na(+)</name>
        <dbReference type="ChEBI" id="CHEBI:29101"/>
        <note>structural</note>
    </ligand>
</feature>
<evidence type="ECO:0000256" key="7">
    <source>
        <dbReference type="ARBA" id="ARBA00035120"/>
    </source>
</evidence>
<dbReference type="HAMAP" id="MF_00454">
    <property type="entry name" value="FluC"/>
    <property type="match status" value="1"/>
</dbReference>
<evidence type="ECO:0000256" key="5">
    <source>
        <dbReference type="ARBA" id="ARBA00023136"/>
    </source>
</evidence>
<evidence type="ECO:0000256" key="3">
    <source>
        <dbReference type="ARBA" id="ARBA00022692"/>
    </source>
</evidence>
<feature type="transmembrane region" description="Helical" evidence="10">
    <location>
        <begin position="29"/>
        <end position="51"/>
    </location>
</feature>
<keyword evidence="10" id="KW-0813">Transport</keyword>
<organism evidence="11 12">
    <name type="scientific">Planococcus shixiaomingii</name>
    <dbReference type="NCBI Taxonomy" id="3058393"/>
    <lineage>
        <taxon>Bacteria</taxon>
        <taxon>Bacillati</taxon>
        <taxon>Bacillota</taxon>
        <taxon>Bacilli</taxon>
        <taxon>Bacillales</taxon>
        <taxon>Caryophanaceae</taxon>
        <taxon>Planococcus</taxon>
    </lineage>
</organism>
<keyword evidence="10" id="KW-0479">Metal-binding</keyword>